<organism evidence="1 2">
    <name type="scientific">Nicotiana tabacum</name>
    <name type="common">Common tobacco</name>
    <dbReference type="NCBI Taxonomy" id="4097"/>
    <lineage>
        <taxon>Eukaryota</taxon>
        <taxon>Viridiplantae</taxon>
        <taxon>Streptophyta</taxon>
        <taxon>Embryophyta</taxon>
        <taxon>Tracheophyta</taxon>
        <taxon>Spermatophyta</taxon>
        <taxon>Magnoliopsida</taxon>
        <taxon>eudicotyledons</taxon>
        <taxon>Gunneridae</taxon>
        <taxon>Pentapetalae</taxon>
        <taxon>asterids</taxon>
        <taxon>lamiids</taxon>
        <taxon>Solanales</taxon>
        <taxon>Solanaceae</taxon>
        <taxon>Nicotianoideae</taxon>
        <taxon>Nicotianeae</taxon>
        <taxon>Nicotiana</taxon>
    </lineage>
</organism>
<protein>
    <submittedName>
        <fullName evidence="2">Uncharacterized protein LOC142163320</fullName>
    </submittedName>
</protein>
<reference evidence="1" key="1">
    <citation type="journal article" date="2014" name="Nat. Commun.">
        <title>The tobacco genome sequence and its comparison with those of tomato and potato.</title>
        <authorList>
            <person name="Sierro N."/>
            <person name="Battey J.N."/>
            <person name="Ouadi S."/>
            <person name="Bakaher N."/>
            <person name="Bovet L."/>
            <person name="Willig A."/>
            <person name="Goepfert S."/>
            <person name="Peitsch M.C."/>
            <person name="Ivanov N.V."/>
        </authorList>
    </citation>
    <scope>NUCLEOTIDE SEQUENCE [LARGE SCALE GENOMIC DNA]</scope>
</reference>
<sequence length="299" mass="34309">MAMKKTAALLDGNIKDQFAILWDYVNEIDRTNPVTLIYMKFNNNEMPNKPYRFQRIYLCFAACKEAFRAGCRKIVGVDGCWLKGPMYGNKLLTTVGLDANNNIFPITYAVVESETTETWGLIEAFNEVLPYVGHRFCVRHLHNNFKRAGFIGESLKHTLWVAAKATTVKFSDICMEKMYELDAEAAMWLNEKAPSEWTKSHFSSCAKCDVLLNNMCENFNSMILDTRDKPIITLLEKLRYLLMARFQANRDKAERWNLGDICPRIKSLLHKNESAAAACIPRKLNMWNYEILGSSIADN</sequence>
<keyword evidence="1" id="KW-1185">Reference proteome</keyword>
<accession>A0AC58RVD9</accession>
<proteinExistence type="predicted"/>
<evidence type="ECO:0000313" key="2">
    <source>
        <dbReference type="RefSeq" id="XP_075076694.1"/>
    </source>
</evidence>
<name>A0AC58RVD9_TOBAC</name>
<evidence type="ECO:0000313" key="1">
    <source>
        <dbReference type="Proteomes" id="UP000790787"/>
    </source>
</evidence>
<dbReference type="Proteomes" id="UP000790787">
    <property type="component" value="Chromosome 8"/>
</dbReference>
<dbReference type="RefSeq" id="XP_075076694.1">
    <property type="nucleotide sequence ID" value="XM_075220593.1"/>
</dbReference>
<reference evidence="2" key="2">
    <citation type="submission" date="2025-08" db="UniProtKB">
        <authorList>
            <consortium name="RefSeq"/>
        </authorList>
    </citation>
    <scope>IDENTIFICATION</scope>
    <source>
        <tissue evidence="2">Leaf</tissue>
    </source>
</reference>
<gene>
    <name evidence="2" type="primary">LOC142163320</name>
</gene>